<dbReference type="AlphaFoldDB" id="A0A165IR56"/>
<dbReference type="Proteomes" id="UP000076842">
    <property type="component" value="Unassembled WGS sequence"/>
</dbReference>
<dbReference type="EMBL" id="KV423927">
    <property type="protein sequence ID" value="KZT60881.1"/>
    <property type="molecule type" value="Genomic_DNA"/>
</dbReference>
<name>A0A165IR56_9BASI</name>
<evidence type="ECO:0000313" key="2">
    <source>
        <dbReference type="Proteomes" id="UP000076842"/>
    </source>
</evidence>
<protein>
    <submittedName>
        <fullName evidence="1">Uncharacterized protein</fullName>
    </submittedName>
</protein>
<organism evidence="1 2">
    <name type="scientific">Calocera cornea HHB12733</name>
    <dbReference type="NCBI Taxonomy" id="1353952"/>
    <lineage>
        <taxon>Eukaryota</taxon>
        <taxon>Fungi</taxon>
        <taxon>Dikarya</taxon>
        <taxon>Basidiomycota</taxon>
        <taxon>Agaricomycotina</taxon>
        <taxon>Dacrymycetes</taxon>
        <taxon>Dacrymycetales</taxon>
        <taxon>Dacrymycetaceae</taxon>
        <taxon>Calocera</taxon>
    </lineage>
</organism>
<sequence>MPEELGTGRCLGECSSKRARHSGADCLGCKARRVFEDDSNEREPICGSGCEPCADLEARGGALGGERFERHGGHESACWTLGQIALGVPERMCAEMYWSRYGEARVIVDCYSPVSGKKAIVGQSRLSVRCALSDNDASSCLALFARVKQKDRAAGANRSKG</sequence>
<accession>A0A165IR56</accession>
<gene>
    <name evidence="1" type="ORF">CALCODRAFT_70717</name>
</gene>
<proteinExistence type="predicted"/>
<reference evidence="1 2" key="1">
    <citation type="journal article" date="2016" name="Mol. Biol. Evol.">
        <title>Comparative Genomics of Early-Diverging Mushroom-Forming Fungi Provides Insights into the Origins of Lignocellulose Decay Capabilities.</title>
        <authorList>
            <person name="Nagy L.G."/>
            <person name="Riley R."/>
            <person name="Tritt A."/>
            <person name="Adam C."/>
            <person name="Daum C."/>
            <person name="Floudas D."/>
            <person name="Sun H."/>
            <person name="Yadav J.S."/>
            <person name="Pangilinan J."/>
            <person name="Larsson K.H."/>
            <person name="Matsuura K."/>
            <person name="Barry K."/>
            <person name="Labutti K."/>
            <person name="Kuo R."/>
            <person name="Ohm R.A."/>
            <person name="Bhattacharya S.S."/>
            <person name="Shirouzu T."/>
            <person name="Yoshinaga Y."/>
            <person name="Martin F.M."/>
            <person name="Grigoriev I.V."/>
            <person name="Hibbett D.S."/>
        </authorList>
    </citation>
    <scope>NUCLEOTIDE SEQUENCE [LARGE SCALE GENOMIC DNA]</scope>
    <source>
        <strain evidence="1 2">HHB12733</strain>
    </source>
</reference>
<evidence type="ECO:0000313" key="1">
    <source>
        <dbReference type="EMBL" id="KZT60881.1"/>
    </source>
</evidence>
<dbReference type="InParanoid" id="A0A165IR56"/>
<keyword evidence="2" id="KW-1185">Reference proteome</keyword>